<accession>A0A1I4EUG3</accession>
<name>A0A1I4EUG3_9RHOB</name>
<evidence type="ECO:0000313" key="2">
    <source>
        <dbReference type="EMBL" id="SFL08167.1"/>
    </source>
</evidence>
<sequence>MIRLHLATAALAAFSFGASPAASQSGPAPAALVQGATALSAEDMRVLAQQLLNAGRASDAAQVLNALLDRDPSDPAALILGAQAALDQGQPAQATGLAQRGYRAAGDDTSRYVAARLAARAHASQGHDTRAQFWLRRARQAAPSASGAQSVAQDYAFLRNRNPLSFNLEFSASPSNNINNGSRSDTATIGPFVTVLSESAKPLSGVQFDAAVSARYRTLETERAQLSLGFDLRTTTYALGQSAKDALQRDIDASFTDPSDLPRSGSDFSYTEASFSLIQKRILKAGARPTTVTLQVGKSWYGGDPYQRFIAPSISHTFSLSQTDQVRLDGFGRKNQSARGDRTDAFGSPIVDPDILNYGAGINYSTLQPSGNLVSLGVARRISSSDSAENDFTAWRVSAGLDLAKPIMDVKFGFGLQLEERNYGESIYVDGTRRDRSVNAQVAAQFDNVEYYGFSPVVTLGVGRTFSAAERFDTEYATVGMDLRSAF</sequence>
<evidence type="ECO:0000256" key="1">
    <source>
        <dbReference type="SAM" id="SignalP"/>
    </source>
</evidence>
<evidence type="ECO:0000313" key="3">
    <source>
        <dbReference type="Proteomes" id="UP000199550"/>
    </source>
</evidence>
<dbReference type="InterPro" id="IPR011990">
    <property type="entry name" value="TPR-like_helical_dom_sf"/>
</dbReference>
<dbReference type="Proteomes" id="UP000199550">
    <property type="component" value="Unassembled WGS sequence"/>
</dbReference>
<reference evidence="2 3" key="1">
    <citation type="submission" date="2016-10" db="EMBL/GenBank/DDBJ databases">
        <authorList>
            <person name="de Groot N.N."/>
        </authorList>
    </citation>
    <scope>NUCLEOTIDE SEQUENCE [LARGE SCALE GENOMIC DNA]</scope>
    <source>
        <strain evidence="2 3">DSM 16199</strain>
    </source>
</reference>
<dbReference type="SUPFAM" id="SSF48452">
    <property type="entry name" value="TPR-like"/>
    <property type="match status" value="1"/>
</dbReference>
<keyword evidence="1" id="KW-0732">Signal</keyword>
<dbReference type="STRING" id="195913.SAMN04488004_107129"/>
<protein>
    <recommendedName>
        <fullName evidence="4">Tetratricopeptide repeat-containing protein</fullName>
    </recommendedName>
</protein>
<dbReference type="AlphaFoldDB" id="A0A1I4EUG3"/>
<gene>
    <name evidence="2" type="ORF">SAMN04488004_107129</name>
</gene>
<dbReference type="EMBL" id="FOTF01000007">
    <property type="protein sequence ID" value="SFL08167.1"/>
    <property type="molecule type" value="Genomic_DNA"/>
</dbReference>
<proteinExistence type="predicted"/>
<organism evidence="2 3">
    <name type="scientific">Loktanella salsilacus</name>
    <dbReference type="NCBI Taxonomy" id="195913"/>
    <lineage>
        <taxon>Bacteria</taxon>
        <taxon>Pseudomonadati</taxon>
        <taxon>Pseudomonadota</taxon>
        <taxon>Alphaproteobacteria</taxon>
        <taxon>Rhodobacterales</taxon>
        <taxon>Roseobacteraceae</taxon>
        <taxon>Loktanella</taxon>
    </lineage>
</organism>
<dbReference type="OrthoDB" id="7684399at2"/>
<feature type="signal peptide" evidence="1">
    <location>
        <begin position="1"/>
        <end position="21"/>
    </location>
</feature>
<dbReference type="RefSeq" id="WP_090188091.1">
    <property type="nucleotide sequence ID" value="NZ_FOTF01000007.1"/>
</dbReference>
<feature type="chain" id="PRO_5011612836" description="Tetratricopeptide repeat-containing protein" evidence="1">
    <location>
        <begin position="22"/>
        <end position="487"/>
    </location>
</feature>
<keyword evidence="3" id="KW-1185">Reference proteome</keyword>
<dbReference type="Gene3D" id="1.25.40.10">
    <property type="entry name" value="Tetratricopeptide repeat domain"/>
    <property type="match status" value="1"/>
</dbReference>
<evidence type="ECO:0008006" key="4">
    <source>
        <dbReference type="Google" id="ProtNLM"/>
    </source>
</evidence>